<sequence>MAKREQEERKREVRIRGEKKALTLAERQRMIVESLPNVSTTLARRLLRHFGSVEKVFTASVPELMKVEGIGEKIAREIRRVITSPYIEEE</sequence>
<evidence type="ECO:0000256" key="1">
    <source>
        <dbReference type="ARBA" id="ARBA00022763"/>
    </source>
</evidence>
<feature type="domain" description="DisA/LigA helix-hairpin-helix motif" evidence="3">
    <location>
        <begin position="34"/>
        <end position="83"/>
    </location>
</feature>
<dbReference type="EMBL" id="BA000001">
    <property type="protein sequence ID" value="BAA31018.1"/>
    <property type="molecule type" value="Genomic_DNA"/>
</dbReference>
<dbReference type="Proteomes" id="UP000000752">
    <property type="component" value="Chromosome"/>
</dbReference>
<dbReference type="GO" id="GO:0006281">
    <property type="term" value="P:DNA repair"/>
    <property type="evidence" value="ECO:0007669"/>
    <property type="project" value="UniProtKB-KW"/>
</dbReference>
<dbReference type="STRING" id="70601.gene:9378903"/>
<reference evidence="4 5" key="1">
    <citation type="journal article" date="1998" name="DNA Res.">
        <title>Complete sequence and gene organization of the genome of a hyper-thermophilic archaebacterium, Pyrococcus horikoshii OT3.</title>
        <authorList>
            <person name="Kawarabayasi Y."/>
            <person name="Sawada M."/>
            <person name="Horikawa H."/>
            <person name="Haikawa Y."/>
            <person name="Hino Y."/>
            <person name="Yamamoto S."/>
            <person name="Sekine M."/>
            <person name="Baba S."/>
            <person name="Kosugi H."/>
            <person name="Hosoyama A."/>
            <person name="Nagai Y."/>
            <person name="Sakai M."/>
            <person name="Ogura K."/>
            <person name="Otuka R."/>
            <person name="Nakazawa H."/>
            <person name="Takamiya M."/>
            <person name="Ohfuku Y."/>
            <person name="Funahashi T."/>
            <person name="Tanaka T."/>
            <person name="Kudoh Y."/>
            <person name="Yamazaki J."/>
            <person name="Kushida N."/>
            <person name="Oguchi A."/>
            <person name="Aoki K."/>
            <person name="Nakamura Y."/>
            <person name="Robb T.F."/>
            <person name="Horikoshi K."/>
            <person name="Masuchi Y."/>
            <person name="Shizuya H."/>
            <person name="Kikuchi H."/>
        </authorList>
    </citation>
    <scope>NUCLEOTIDE SEQUENCE [LARGE SCALE GENOMIC DNA]</scope>
    <source>
        <strain evidence="5">ATCC 700860 / DSM 12428 / JCM 9974 / NBRC 100139 / OT-3</strain>
    </source>
</reference>
<dbReference type="InterPro" id="IPR041663">
    <property type="entry name" value="DisA/LigA_HHH"/>
</dbReference>
<dbReference type="InterPro" id="IPR010994">
    <property type="entry name" value="RuvA_2-like"/>
</dbReference>
<evidence type="ECO:0000256" key="2">
    <source>
        <dbReference type="ARBA" id="ARBA00023204"/>
    </source>
</evidence>
<dbReference type="Pfam" id="PF12826">
    <property type="entry name" value="HHH_2"/>
    <property type="match status" value="1"/>
</dbReference>
<keyword evidence="1" id="KW-0227">DNA damage</keyword>
<dbReference type="eggNOG" id="arCOG00872">
    <property type="taxonomic scope" value="Archaea"/>
</dbReference>
<dbReference type="Gene3D" id="1.10.150.20">
    <property type="entry name" value="5' to 3' exonuclease, C-terminal subdomain"/>
    <property type="match status" value="1"/>
</dbReference>
<proteinExistence type="predicted"/>
<dbReference type="EnsemblBacteria" id="BAA31018">
    <property type="protein sequence ID" value="BAA31018"/>
    <property type="gene ID" value="BAA31018"/>
</dbReference>
<gene>
    <name evidence="4" type="ORF">PHS055</name>
</gene>
<protein>
    <submittedName>
        <fullName evidence="4">90aa long hypothetical DNA excision repair protein</fullName>
    </submittedName>
</protein>
<evidence type="ECO:0000313" key="5">
    <source>
        <dbReference type="Proteomes" id="UP000000752"/>
    </source>
</evidence>
<organism evidence="4 5">
    <name type="scientific">Pyrococcus horikoshii (strain ATCC 700860 / DSM 12428 / JCM 9974 / NBRC 100139 / OT-3)</name>
    <dbReference type="NCBI Taxonomy" id="70601"/>
    <lineage>
        <taxon>Archaea</taxon>
        <taxon>Methanobacteriati</taxon>
        <taxon>Methanobacteriota</taxon>
        <taxon>Thermococci</taxon>
        <taxon>Thermococcales</taxon>
        <taxon>Thermococcaceae</taxon>
        <taxon>Pyrococcus</taxon>
    </lineage>
</organism>
<dbReference type="SUPFAM" id="SSF47781">
    <property type="entry name" value="RuvA domain 2-like"/>
    <property type="match status" value="1"/>
</dbReference>
<dbReference type="AlphaFoldDB" id="O74103"/>
<name>O74103_PYRHO</name>
<keyword evidence="5" id="KW-1185">Reference proteome</keyword>
<accession>O74103</accession>
<keyword evidence="2" id="KW-0234">DNA repair</keyword>
<evidence type="ECO:0000313" key="4">
    <source>
        <dbReference type="EMBL" id="BAA31018.1"/>
    </source>
</evidence>
<evidence type="ECO:0000259" key="3">
    <source>
        <dbReference type="Pfam" id="PF12826"/>
    </source>
</evidence>
<dbReference type="PIR" id="C71203">
    <property type="entry name" value="C71203"/>
</dbReference>
<dbReference type="KEGG" id="pho:PHS055"/>